<sequence>MLNLLRGGTGGRAVSGGRFGPYGSPTYIHTFLLRSDRGYGGAGLGSIGSPYHHPSGKKIKFDYDEPEGEETAQSACTQSTV</sequence>
<dbReference type="AlphaFoldDB" id="A0A4Y7JM73"/>
<organism evidence="2 3">
    <name type="scientific">Papaver somniferum</name>
    <name type="common">Opium poppy</name>
    <dbReference type="NCBI Taxonomy" id="3469"/>
    <lineage>
        <taxon>Eukaryota</taxon>
        <taxon>Viridiplantae</taxon>
        <taxon>Streptophyta</taxon>
        <taxon>Embryophyta</taxon>
        <taxon>Tracheophyta</taxon>
        <taxon>Spermatophyta</taxon>
        <taxon>Magnoliopsida</taxon>
        <taxon>Ranunculales</taxon>
        <taxon>Papaveraceae</taxon>
        <taxon>Papaveroideae</taxon>
        <taxon>Papaver</taxon>
    </lineage>
</organism>
<gene>
    <name evidence="2" type="ORF">C5167_023966</name>
</gene>
<dbReference type="EMBL" id="CM010719">
    <property type="protein sequence ID" value="RZC62183.1"/>
    <property type="molecule type" value="Genomic_DNA"/>
</dbReference>
<dbReference type="Proteomes" id="UP000316621">
    <property type="component" value="Chromosome 5"/>
</dbReference>
<feature type="compositionally biased region" description="Polar residues" evidence="1">
    <location>
        <begin position="71"/>
        <end position="81"/>
    </location>
</feature>
<keyword evidence="3" id="KW-1185">Reference proteome</keyword>
<proteinExistence type="predicted"/>
<name>A0A4Y7JM73_PAPSO</name>
<protein>
    <submittedName>
        <fullName evidence="2">Uncharacterized protein</fullName>
    </submittedName>
</protein>
<dbReference type="Gramene" id="RZC62183">
    <property type="protein sequence ID" value="RZC62183"/>
    <property type="gene ID" value="C5167_023966"/>
</dbReference>
<evidence type="ECO:0000313" key="3">
    <source>
        <dbReference type="Proteomes" id="UP000316621"/>
    </source>
</evidence>
<feature type="region of interest" description="Disordered" evidence="1">
    <location>
        <begin position="55"/>
        <end position="81"/>
    </location>
</feature>
<evidence type="ECO:0000313" key="2">
    <source>
        <dbReference type="EMBL" id="RZC62183.1"/>
    </source>
</evidence>
<evidence type="ECO:0000256" key="1">
    <source>
        <dbReference type="SAM" id="MobiDB-lite"/>
    </source>
</evidence>
<accession>A0A4Y7JM73</accession>
<reference evidence="2 3" key="1">
    <citation type="journal article" date="2018" name="Science">
        <title>The opium poppy genome and morphinan production.</title>
        <authorList>
            <person name="Guo L."/>
            <person name="Winzer T."/>
            <person name="Yang X."/>
            <person name="Li Y."/>
            <person name="Ning Z."/>
            <person name="He Z."/>
            <person name="Teodor R."/>
            <person name="Lu Y."/>
            <person name="Bowser T.A."/>
            <person name="Graham I.A."/>
            <person name="Ye K."/>
        </authorList>
    </citation>
    <scope>NUCLEOTIDE SEQUENCE [LARGE SCALE GENOMIC DNA]</scope>
    <source>
        <strain evidence="3">cv. HN1</strain>
        <tissue evidence="2">Leaves</tissue>
    </source>
</reference>